<dbReference type="Proteomes" id="UP000037251">
    <property type="component" value="Unassembled WGS sequence"/>
</dbReference>
<evidence type="ECO:0000313" key="4">
    <source>
        <dbReference type="Proteomes" id="UP000037251"/>
    </source>
</evidence>
<reference evidence="4" key="1">
    <citation type="submission" date="2015-07" db="EMBL/GenBank/DDBJ databases">
        <authorList>
            <person name="Ju K.-S."/>
            <person name="Doroghazi J.R."/>
            <person name="Metcalf W.W."/>
        </authorList>
    </citation>
    <scope>NUCLEOTIDE SEQUENCE [LARGE SCALE GENOMIC DNA]</scope>
    <source>
        <strain evidence="4">NRRL 2290</strain>
    </source>
</reference>
<keyword evidence="2" id="KW-0560">Oxidoreductase</keyword>
<evidence type="ECO:0000256" key="2">
    <source>
        <dbReference type="ARBA" id="ARBA00023002"/>
    </source>
</evidence>
<organism evidence="3 4">
    <name type="scientific">Streptomyces resistomycificus</name>
    <dbReference type="NCBI Taxonomy" id="67356"/>
    <lineage>
        <taxon>Bacteria</taxon>
        <taxon>Bacillati</taxon>
        <taxon>Actinomycetota</taxon>
        <taxon>Actinomycetes</taxon>
        <taxon>Kitasatosporales</taxon>
        <taxon>Streptomycetaceae</taxon>
        <taxon>Streptomyces</taxon>
        <taxon>Streptomyces aurantiacus group</taxon>
    </lineage>
</organism>
<name>A0A0L8LWP3_9ACTN</name>
<comment type="similarity">
    <text evidence="1">Belongs to the short-chain dehydrogenases/reductases (SDR) family.</text>
</comment>
<evidence type="ECO:0000313" key="3">
    <source>
        <dbReference type="EMBL" id="KOG42598.1"/>
    </source>
</evidence>
<accession>A0A0L8LWP3</accession>
<dbReference type="PATRIC" id="fig|67356.5.peg.1252"/>
<dbReference type="PANTHER" id="PTHR43669">
    <property type="entry name" value="5-KETO-D-GLUCONATE 5-REDUCTASE"/>
    <property type="match status" value="1"/>
</dbReference>
<dbReference type="AlphaFoldDB" id="A0A0L8LWP3"/>
<dbReference type="GO" id="GO:0016491">
    <property type="term" value="F:oxidoreductase activity"/>
    <property type="evidence" value="ECO:0007669"/>
    <property type="project" value="UniProtKB-KW"/>
</dbReference>
<dbReference type="CDD" id="cd05233">
    <property type="entry name" value="SDR_c"/>
    <property type="match status" value="1"/>
</dbReference>
<sequence>MTHSQRFEGYGVLVTGAARGIGAATARRFAEEGARVLVTDVDPRAAERTAANLRGQGLTAEAFTWVPRHDRPA</sequence>
<dbReference type="OrthoDB" id="517007at2"/>
<dbReference type="Gene3D" id="3.40.50.720">
    <property type="entry name" value="NAD(P)-binding Rossmann-like Domain"/>
    <property type="match status" value="1"/>
</dbReference>
<gene>
    <name evidence="3" type="ORF">ADK37_05705</name>
</gene>
<proteinExistence type="inferred from homology"/>
<evidence type="ECO:0000256" key="1">
    <source>
        <dbReference type="ARBA" id="ARBA00006484"/>
    </source>
</evidence>
<dbReference type="STRING" id="67356.AQJ84_32805"/>
<dbReference type="Pfam" id="PF00106">
    <property type="entry name" value="adh_short"/>
    <property type="match status" value="1"/>
</dbReference>
<comment type="caution">
    <text evidence="3">The sequence shown here is derived from an EMBL/GenBank/DDBJ whole genome shotgun (WGS) entry which is preliminary data.</text>
</comment>
<evidence type="ECO:0008006" key="5">
    <source>
        <dbReference type="Google" id="ProtNLM"/>
    </source>
</evidence>
<dbReference type="eggNOG" id="COG1028">
    <property type="taxonomic scope" value="Bacteria"/>
</dbReference>
<dbReference type="PANTHER" id="PTHR43669:SF3">
    <property type="entry name" value="ALCOHOL DEHYDROGENASE, PUTATIVE (AFU_ORTHOLOGUE AFUA_3G03445)-RELATED"/>
    <property type="match status" value="1"/>
</dbReference>
<dbReference type="InterPro" id="IPR002347">
    <property type="entry name" value="SDR_fam"/>
</dbReference>
<dbReference type="SUPFAM" id="SSF51735">
    <property type="entry name" value="NAD(P)-binding Rossmann-fold domains"/>
    <property type="match status" value="1"/>
</dbReference>
<keyword evidence="4" id="KW-1185">Reference proteome</keyword>
<dbReference type="EMBL" id="LGUS01000024">
    <property type="protein sequence ID" value="KOG42598.1"/>
    <property type="molecule type" value="Genomic_DNA"/>
</dbReference>
<protein>
    <recommendedName>
        <fullName evidence="5">Short-chain dehydrogenase</fullName>
    </recommendedName>
</protein>
<dbReference type="InterPro" id="IPR036291">
    <property type="entry name" value="NAD(P)-bd_dom_sf"/>
</dbReference>